<reference evidence="4" key="1">
    <citation type="submission" date="2019-04" db="EMBL/GenBank/DDBJ databases">
        <title>Friends and foes A comparative genomics studyof 23 Aspergillus species from section Flavi.</title>
        <authorList>
            <consortium name="DOE Joint Genome Institute"/>
            <person name="Kjaerbolling I."/>
            <person name="Vesth T."/>
            <person name="Frisvad J.C."/>
            <person name="Nybo J.L."/>
            <person name="Theobald S."/>
            <person name="Kildgaard S."/>
            <person name="Isbrandt T."/>
            <person name="Kuo A."/>
            <person name="Sato A."/>
            <person name="Lyhne E.K."/>
            <person name="Kogle M.E."/>
            <person name="Wiebenga A."/>
            <person name="Kun R.S."/>
            <person name="Lubbers R.J."/>
            <person name="Makela M.R."/>
            <person name="Barry K."/>
            <person name="Chovatia M."/>
            <person name="Clum A."/>
            <person name="Daum C."/>
            <person name="Haridas S."/>
            <person name="He G."/>
            <person name="LaButti K."/>
            <person name="Lipzen A."/>
            <person name="Mondo S."/>
            <person name="Riley R."/>
            <person name="Salamov A."/>
            <person name="Simmons B.A."/>
            <person name="Magnuson J.K."/>
            <person name="Henrissat B."/>
            <person name="Mortensen U.H."/>
            <person name="Larsen T.O."/>
            <person name="Devries R.P."/>
            <person name="Grigoriev I.V."/>
            <person name="Machida M."/>
            <person name="Baker S.E."/>
            <person name="Andersen M.R."/>
        </authorList>
    </citation>
    <scope>NUCLEOTIDE SEQUENCE [LARGE SCALE GENOMIC DNA]</scope>
    <source>
        <strain evidence="4">CBS 553.77</strain>
    </source>
</reference>
<feature type="compositionally biased region" description="Polar residues" evidence="1">
    <location>
        <begin position="1"/>
        <end position="13"/>
    </location>
</feature>
<dbReference type="EMBL" id="ML739076">
    <property type="protein sequence ID" value="KAE8354268.1"/>
    <property type="molecule type" value="Genomic_DNA"/>
</dbReference>
<protein>
    <recommendedName>
        <fullName evidence="2">Myb-like domain-containing protein</fullName>
    </recommendedName>
</protein>
<evidence type="ECO:0000259" key="2">
    <source>
        <dbReference type="PROSITE" id="PS50090"/>
    </source>
</evidence>
<organism evidence="3 4">
    <name type="scientific">Aspergillus coremiiformis</name>
    <dbReference type="NCBI Taxonomy" id="138285"/>
    <lineage>
        <taxon>Eukaryota</taxon>
        <taxon>Fungi</taxon>
        <taxon>Dikarya</taxon>
        <taxon>Ascomycota</taxon>
        <taxon>Pezizomycotina</taxon>
        <taxon>Eurotiomycetes</taxon>
        <taxon>Eurotiomycetidae</taxon>
        <taxon>Eurotiales</taxon>
        <taxon>Aspergillaceae</taxon>
        <taxon>Aspergillus</taxon>
        <taxon>Aspergillus subgen. Circumdati</taxon>
    </lineage>
</organism>
<feature type="compositionally biased region" description="Basic and acidic residues" evidence="1">
    <location>
        <begin position="663"/>
        <end position="674"/>
    </location>
</feature>
<feature type="region of interest" description="Disordered" evidence="1">
    <location>
        <begin position="1"/>
        <end position="53"/>
    </location>
</feature>
<dbReference type="InterPro" id="IPR009057">
    <property type="entry name" value="Homeodomain-like_sf"/>
</dbReference>
<evidence type="ECO:0000313" key="4">
    <source>
        <dbReference type="Proteomes" id="UP000327118"/>
    </source>
</evidence>
<dbReference type="InterPro" id="IPR001005">
    <property type="entry name" value="SANT/Myb"/>
</dbReference>
<feature type="compositionally biased region" description="Basic and acidic residues" evidence="1">
    <location>
        <begin position="579"/>
        <end position="589"/>
    </location>
</feature>
<gene>
    <name evidence="3" type="ORF">BDV28DRAFT_156361</name>
</gene>
<keyword evidence="4" id="KW-1185">Reference proteome</keyword>
<name>A0A5N6ZA10_9EURO</name>
<dbReference type="CDD" id="cd00167">
    <property type="entry name" value="SANT"/>
    <property type="match status" value="1"/>
</dbReference>
<evidence type="ECO:0000313" key="3">
    <source>
        <dbReference type="EMBL" id="KAE8354268.1"/>
    </source>
</evidence>
<feature type="region of interest" description="Disordered" evidence="1">
    <location>
        <begin position="413"/>
        <end position="772"/>
    </location>
</feature>
<dbReference type="Proteomes" id="UP000327118">
    <property type="component" value="Unassembled WGS sequence"/>
</dbReference>
<dbReference type="AlphaFoldDB" id="A0A5N6ZA10"/>
<feature type="compositionally biased region" description="Basic and acidic residues" evidence="1">
    <location>
        <begin position="419"/>
        <end position="436"/>
    </location>
</feature>
<accession>A0A5N6ZA10</accession>
<sequence length="880" mass="98679">MPRSVTRVQQNAVASKASPPRKRWTRSQSRELEAERQDPPAKSSFGRKKGQILSVVTEESPVKSAKGIPESVEEAHNISISGTTILVSEPENDQDPDMMLQALPDLASAAKNVLDFLVPSSGDPVHIVNTARRLADPKNTQSKRLAYAKNKFKTGAKYFGGIAYIDVGKVSELLSSHVADKDGVEPDWTPEPILHRANCSRFALEMLLASGNSTAWKNAIKDVEALFPQPFMSNLVRQGQQGAIGESALESDTVDLAIEIRTQSLIIQLEEHQHDHGFDPNAILQDGFFLDVSADATFESSDAPLRGFSLENLGGTDGYLPARFREVVYDRFNEMRVVLPEDEDDDLDIEDLKSNFPWKRFLLRAARWIHKRCKEINKDLDRKPSLQDIIDEVFAQPATQDYRRSWSRATGLSGFTPRRPVERNERDTVAPSDNRRNSAVPAEAPKEPPTVVEPKERRKSGRPAFLNASWIERLNQREQQSRRQSAVVRPATENVPDASESQHRRQTLPASLESRPASPKEAPEIPASPKETPEIPASPEASPTLLQDEPEFTFVSESELFVGERTQLEKSHSPVMTRVSREPRGETHSPTRRSVFAAQSRRETTSTQSSNAVHALPSSRELWKTAMDGEPSRPAKKRSRAAFIDRQATAHRISPISQGNDPHSAERRRTELASKKRRRNDSDSDESDSDFTNYDRPVDIAGKRAEKPDQRPRSKRPRVEENEDDAASQVQDVVQETTHSPAVPESPDAAPRSTNPVPVSSSARHTVTTTKTAIRWTASEDARLVRLIEEVGLGGPKGSGWCKIARQNEAQAEREGETRIEGRNQVQLKDRARNLRIKYHRERQDLPKNFEHVTMKEKDYAMLAKRGINVSRAPRERSEE</sequence>
<evidence type="ECO:0000256" key="1">
    <source>
        <dbReference type="SAM" id="MobiDB-lite"/>
    </source>
</evidence>
<feature type="compositionally biased region" description="Polar residues" evidence="1">
    <location>
        <begin position="728"/>
        <end position="740"/>
    </location>
</feature>
<feature type="compositionally biased region" description="Polar residues" evidence="1">
    <location>
        <begin position="752"/>
        <end position="772"/>
    </location>
</feature>
<dbReference type="PROSITE" id="PS50090">
    <property type="entry name" value="MYB_LIKE"/>
    <property type="match status" value="1"/>
</dbReference>
<dbReference type="SUPFAM" id="SSF46689">
    <property type="entry name" value="Homeodomain-like"/>
    <property type="match status" value="1"/>
</dbReference>
<dbReference type="OrthoDB" id="5398572at2759"/>
<feature type="compositionally biased region" description="Basic and acidic residues" evidence="1">
    <location>
        <begin position="28"/>
        <end position="39"/>
    </location>
</feature>
<feature type="compositionally biased region" description="Basic and acidic residues" evidence="1">
    <location>
        <begin position="696"/>
        <end position="720"/>
    </location>
</feature>
<dbReference type="Gene3D" id="1.10.10.60">
    <property type="entry name" value="Homeodomain-like"/>
    <property type="match status" value="1"/>
</dbReference>
<feature type="domain" description="Myb-like" evidence="2">
    <location>
        <begin position="775"/>
        <end position="836"/>
    </location>
</feature>
<proteinExistence type="predicted"/>